<dbReference type="Pfam" id="PF07669">
    <property type="entry name" value="Eco57I"/>
    <property type="match status" value="1"/>
</dbReference>
<evidence type="ECO:0000256" key="7">
    <source>
        <dbReference type="ARBA" id="ARBA00047942"/>
    </source>
</evidence>
<dbReference type="PANTHER" id="PTHR33841">
    <property type="entry name" value="DNA METHYLTRANSFERASE YEEA-RELATED"/>
    <property type="match status" value="1"/>
</dbReference>
<feature type="domain" description="DUF7149" evidence="11">
    <location>
        <begin position="8"/>
        <end position="242"/>
    </location>
</feature>
<keyword evidence="8" id="KW-0175">Coiled coil</keyword>
<protein>
    <recommendedName>
        <fullName evidence="1">site-specific DNA-methyltransferase (adenine-specific)</fullName>
        <ecNumber evidence="1">2.1.1.72</ecNumber>
    </recommendedName>
</protein>
<dbReference type="InterPro" id="IPR029063">
    <property type="entry name" value="SAM-dependent_MTases_sf"/>
</dbReference>
<accession>A0A401UCY3</accession>
<dbReference type="InterPro" id="IPR056716">
    <property type="entry name" value="DUF7814"/>
</dbReference>
<gene>
    <name evidence="13" type="ORF">SanaruYs_29710</name>
</gene>
<keyword evidence="6" id="KW-0238">DNA-binding</keyword>
<evidence type="ECO:0000259" key="10">
    <source>
        <dbReference type="Pfam" id="PF12950"/>
    </source>
</evidence>
<dbReference type="InterPro" id="IPR002052">
    <property type="entry name" value="DNA_methylase_N6_adenine_CS"/>
</dbReference>
<dbReference type="Pfam" id="PF23653">
    <property type="entry name" value="DUF7149"/>
    <property type="match status" value="1"/>
</dbReference>
<evidence type="ECO:0000313" key="14">
    <source>
        <dbReference type="Proteomes" id="UP000288227"/>
    </source>
</evidence>
<evidence type="ECO:0000256" key="3">
    <source>
        <dbReference type="ARBA" id="ARBA00022679"/>
    </source>
</evidence>
<comment type="catalytic activity">
    <reaction evidence="7">
        <text>a 2'-deoxyadenosine in DNA + S-adenosyl-L-methionine = an N(6)-methyl-2'-deoxyadenosine in DNA + S-adenosyl-L-homocysteine + H(+)</text>
        <dbReference type="Rhea" id="RHEA:15197"/>
        <dbReference type="Rhea" id="RHEA-COMP:12418"/>
        <dbReference type="Rhea" id="RHEA-COMP:12419"/>
        <dbReference type="ChEBI" id="CHEBI:15378"/>
        <dbReference type="ChEBI" id="CHEBI:57856"/>
        <dbReference type="ChEBI" id="CHEBI:59789"/>
        <dbReference type="ChEBI" id="CHEBI:90615"/>
        <dbReference type="ChEBI" id="CHEBI:90616"/>
        <dbReference type="EC" id="2.1.1.72"/>
    </reaction>
</comment>
<keyword evidence="14" id="KW-1185">Reference proteome</keyword>
<dbReference type="GO" id="GO:0009307">
    <property type="term" value="P:DNA restriction-modification system"/>
    <property type="evidence" value="ECO:0007669"/>
    <property type="project" value="UniProtKB-KW"/>
</dbReference>
<dbReference type="InterPro" id="IPR050953">
    <property type="entry name" value="N4_N6_ade-DNA_methylase"/>
</dbReference>
<dbReference type="InterPro" id="IPR055573">
    <property type="entry name" value="DUF7149"/>
</dbReference>
<keyword evidence="4" id="KW-0949">S-adenosyl-L-methionine</keyword>
<comment type="caution">
    <text evidence="13">The sequence shown here is derived from an EMBL/GenBank/DDBJ whole genome shotgun (WGS) entry which is preliminary data.</text>
</comment>
<evidence type="ECO:0000259" key="11">
    <source>
        <dbReference type="Pfam" id="PF23653"/>
    </source>
</evidence>
<feature type="domain" description="DUF7814" evidence="12">
    <location>
        <begin position="243"/>
        <end position="469"/>
    </location>
</feature>
<name>A0A401UCY3_9BACT</name>
<dbReference type="Gene3D" id="3.40.50.150">
    <property type="entry name" value="Vaccinia Virus protein VP39"/>
    <property type="match status" value="1"/>
</dbReference>
<keyword evidence="2 13" id="KW-0489">Methyltransferase</keyword>
<dbReference type="GO" id="GO:0003677">
    <property type="term" value="F:DNA binding"/>
    <property type="evidence" value="ECO:0007669"/>
    <property type="project" value="UniProtKB-KW"/>
</dbReference>
<keyword evidence="5" id="KW-0680">Restriction system</keyword>
<dbReference type="GO" id="GO:0009007">
    <property type="term" value="F:site-specific DNA-methyltransferase (adenine-specific) activity"/>
    <property type="evidence" value="ECO:0007669"/>
    <property type="project" value="UniProtKB-EC"/>
</dbReference>
<dbReference type="OrthoDB" id="32195at2"/>
<reference evidence="13 14" key="1">
    <citation type="submission" date="2018-11" db="EMBL/GenBank/DDBJ databases">
        <title>Chryseotalea sanarue gen. nov., sp., nov., a member of the family Cytophagaceae, isolated from a brackish lake in Hamamatsu Japan.</title>
        <authorList>
            <person name="Maejima Y."/>
            <person name="Iino T."/>
            <person name="Muraguchi Y."/>
            <person name="Fukuda K."/>
            <person name="Ohkuma M."/>
            <person name="Moriuchi R."/>
            <person name="Dohra H."/>
            <person name="Kimbara K."/>
            <person name="Shintani M."/>
        </authorList>
    </citation>
    <scope>NUCLEOTIDE SEQUENCE [LARGE SCALE GENOMIC DNA]</scope>
    <source>
        <strain evidence="13 14">Ys</strain>
    </source>
</reference>
<dbReference type="InterPro" id="IPR011639">
    <property type="entry name" value="MethylTrfase_TaqI-like_dom"/>
</dbReference>
<evidence type="ECO:0000256" key="4">
    <source>
        <dbReference type="ARBA" id="ARBA00022691"/>
    </source>
</evidence>
<evidence type="ECO:0000256" key="6">
    <source>
        <dbReference type="ARBA" id="ARBA00023125"/>
    </source>
</evidence>
<dbReference type="PRINTS" id="PR00507">
    <property type="entry name" value="N12N6MTFRASE"/>
</dbReference>
<evidence type="ECO:0000256" key="1">
    <source>
        <dbReference type="ARBA" id="ARBA00011900"/>
    </source>
</evidence>
<dbReference type="RefSeq" id="WP_127123383.1">
    <property type="nucleotide sequence ID" value="NZ_BHXQ01000005.1"/>
</dbReference>
<proteinExistence type="predicted"/>
<dbReference type="Pfam" id="PF12950">
    <property type="entry name" value="TaqI_C"/>
    <property type="match status" value="1"/>
</dbReference>
<organism evidence="13 14">
    <name type="scientific">Chryseotalea sanaruensis</name>
    <dbReference type="NCBI Taxonomy" id="2482724"/>
    <lineage>
        <taxon>Bacteria</taxon>
        <taxon>Pseudomonadati</taxon>
        <taxon>Bacteroidota</taxon>
        <taxon>Cytophagia</taxon>
        <taxon>Cytophagales</taxon>
        <taxon>Chryseotaleaceae</taxon>
        <taxon>Chryseotalea</taxon>
    </lineage>
</organism>
<evidence type="ECO:0000313" key="13">
    <source>
        <dbReference type="EMBL" id="GCC52733.1"/>
    </source>
</evidence>
<dbReference type="EC" id="2.1.1.72" evidence="1"/>
<evidence type="ECO:0000256" key="2">
    <source>
        <dbReference type="ARBA" id="ARBA00022603"/>
    </source>
</evidence>
<dbReference type="GO" id="GO:0032259">
    <property type="term" value="P:methylation"/>
    <property type="evidence" value="ECO:0007669"/>
    <property type="project" value="UniProtKB-KW"/>
</dbReference>
<sequence length="1258" mass="145707">MKLIQQQTIQESLSVSYQIEKIGETEFDLFKKNLVEYLSKINPAEHEENAKYPVRDFLRDTFFKDKNEINTKGRIDFAIYEGDQPVVIIETKRASAKTDPDMVRAGNLNAKAMYQLVLYFLEERIQHNNINIKYLVATNMHEWFVFDATIFEKLFFKNKTLIKDYSEWRAKAKVSSDRDLFYKQIAKPLVAELEPQLAYTYFDLRDAEKLIKKNTKEADNKLALYFKVFSPRHLLKEIARNDSNQLNKEFYIELLHIIGLEEIKDGGKKRIDRKKKDVDEGSLLENTINILQTRSKLQNIDNLHQYGEKGEDQLFSVALELCITWLNRILFLKLLEGQLITFHRNDPSYAFLNTGKIADFDELDELFFEVLAVPQSKRSASVVKKFGNIPYLNSSLFEASTLENSSLRIADLKDRLDLTVYSSTVLKDNSDKRFKGKKNTLHYLFEFLNAYDFASEDTENIVVKTKKDVINASVLGLIFEKINGYKDGSFFTPGFITEYMCRESLRRSVAEKFKVHEPSIESFDDVKSYVHKFYKKEDLKKFNQTVNSIKVCDPAVGSGHFLVSALNELLAIKSELGILIDAEGQPLEYLVKIENDTLIVTHRSTNEPFNYLLDKDGTPPIALQKVQQALFHEKQKLIEGCLFGVDINPKSVMICRLRLWIELLKHAYYLTDGKTKKGDSLELQTLPNIDINIKAGNSLVSRFDIKADLGKALRSIKYNINQYRGFVNDYKNANDKETKHGLLKIIDQIKSQFRTEIAKYTDPRVLRLQKLSEELYLKYQGTQLFDGKLSEEQKKKRQKLVDEHDKLATELEEAKNSKIYQNAFEWRFEFPEVLDDKGEYIGFDVVIGNPPYIRQESIKEIKPYLKNNYEVFTGTADLLIYFFELGLKLLRNQSSLSMIVSNKFMKADYGHNLRSLLTKHQMDEIIDFGELPVFDEASTFPVILNVTKNGDKPGLTFAQVKSLDFVNLNDIIESIGSKLKKKSLQKDWILAEESNVALIEKLKTEGISLSDYLTETKIVYGLKTGYNDAFFIDEETKSKLITEDKNSEKVIVPLAVGDDIRRYNIDYSKRYLILTKIGVDIKSYPAIKNHLDRFKSRLEARSDKGKYWWELRACDYYESFLSAKIVYPIIAKEARFAFSADEMYFNDKTFFIPTKDFFLLGYLNSKLAWYYLKKICSVLGDPEKGGRLELRTIYMETLPVPKVKPQQAKEIAQRVEKILALKKKDQTADISVLEDEIDQIIYNLYNLTPDEVKIIEGK</sequence>
<keyword evidence="3 13" id="KW-0808">Transferase</keyword>
<dbReference type="Proteomes" id="UP000288227">
    <property type="component" value="Unassembled WGS sequence"/>
</dbReference>
<evidence type="ECO:0000256" key="5">
    <source>
        <dbReference type="ARBA" id="ARBA00022747"/>
    </source>
</evidence>
<evidence type="ECO:0000256" key="8">
    <source>
        <dbReference type="SAM" id="Coils"/>
    </source>
</evidence>
<feature type="domain" description="Type II methyltransferase M.TaqI-like" evidence="9">
    <location>
        <begin position="641"/>
        <end position="934"/>
    </location>
</feature>
<dbReference type="AlphaFoldDB" id="A0A401UCY3"/>
<evidence type="ECO:0000259" key="12">
    <source>
        <dbReference type="Pfam" id="PF25120"/>
    </source>
</evidence>
<dbReference type="PANTHER" id="PTHR33841:SF1">
    <property type="entry name" value="DNA METHYLTRANSFERASE A"/>
    <property type="match status" value="1"/>
</dbReference>
<evidence type="ECO:0000259" key="9">
    <source>
        <dbReference type="Pfam" id="PF07669"/>
    </source>
</evidence>
<dbReference type="InterPro" id="IPR025931">
    <property type="entry name" value="TaqI_C"/>
</dbReference>
<dbReference type="EMBL" id="BHXQ01000005">
    <property type="protein sequence ID" value="GCC52733.1"/>
    <property type="molecule type" value="Genomic_DNA"/>
</dbReference>
<dbReference type="SUPFAM" id="SSF53335">
    <property type="entry name" value="S-adenosyl-L-methionine-dependent methyltransferases"/>
    <property type="match status" value="1"/>
</dbReference>
<dbReference type="PROSITE" id="PS00092">
    <property type="entry name" value="N6_MTASE"/>
    <property type="match status" value="1"/>
</dbReference>
<feature type="domain" description="TaqI-like C-terminal specificity" evidence="10">
    <location>
        <begin position="1053"/>
        <end position="1199"/>
    </location>
</feature>
<feature type="coiled-coil region" evidence="8">
    <location>
        <begin position="790"/>
        <end position="817"/>
    </location>
</feature>
<dbReference type="Pfam" id="PF25120">
    <property type="entry name" value="DUF7814"/>
    <property type="match status" value="1"/>
</dbReference>